<dbReference type="Proteomes" id="UP000008743">
    <property type="component" value="Unassembled WGS sequence"/>
</dbReference>
<dbReference type="GO" id="GO:0045271">
    <property type="term" value="C:respiratory chain complex I"/>
    <property type="evidence" value="ECO:0007669"/>
    <property type="project" value="InterPro"/>
</dbReference>
<dbReference type="eggNOG" id="KOG3382">
    <property type="taxonomic scope" value="Eukaryota"/>
</dbReference>
<dbReference type="STRING" id="595528.A0A0D2WWX2"/>
<dbReference type="PhylomeDB" id="A0A0D2WWX2"/>
<keyword evidence="2" id="KW-0679">Respiratory chain</keyword>
<protein>
    <recommendedName>
        <fullName evidence="2">NADH dehydrogenase [ubiquinone] 1 alpha subcomplex subunit 12</fullName>
    </recommendedName>
</protein>
<dbReference type="RefSeq" id="XP_004343256.1">
    <property type="nucleotide sequence ID" value="XM_004343206.2"/>
</dbReference>
<keyword evidence="2" id="KW-0999">Mitochondrion inner membrane</keyword>
<evidence type="ECO:0000313" key="4">
    <source>
        <dbReference type="Proteomes" id="UP000008743"/>
    </source>
</evidence>
<keyword evidence="4" id="KW-1185">Reference proteome</keyword>
<keyword evidence="2" id="KW-0249">Electron transport</keyword>
<dbReference type="OMA" id="WHGWIHH"/>
<dbReference type="GO" id="GO:0005743">
    <property type="term" value="C:mitochondrial inner membrane"/>
    <property type="evidence" value="ECO:0007669"/>
    <property type="project" value="UniProtKB-SubCell"/>
</dbReference>
<dbReference type="GO" id="GO:0006979">
    <property type="term" value="P:response to oxidative stress"/>
    <property type="evidence" value="ECO:0007669"/>
    <property type="project" value="TreeGrafter"/>
</dbReference>
<evidence type="ECO:0000256" key="2">
    <source>
        <dbReference type="RuleBase" id="RU363103"/>
    </source>
</evidence>
<name>A0A0D2WWX2_CAPO3</name>
<keyword evidence="2" id="KW-0813">Transport</keyword>
<dbReference type="EMBL" id="KE346374">
    <property type="protein sequence ID" value="KJE97560.1"/>
    <property type="molecule type" value="Genomic_DNA"/>
</dbReference>
<comment type="function">
    <text evidence="2">Accessory subunit of the mitochondrial membrane respiratory chain NADH dehydrogenase (Complex I), that is believed not to be involved in catalysis. Complex I functions in the transfer of electrons from NADH to the respiratory chain. The immediate electron acceptor for the enzyme is believed to be ubiquinone.</text>
</comment>
<organism evidence="3 4">
    <name type="scientific">Capsaspora owczarzaki (strain ATCC 30864)</name>
    <dbReference type="NCBI Taxonomy" id="595528"/>
    <lineage>
        <taxon>Eukaryota</taxon>
        <taxon>Filasterea</taxon>
        <taxon>Capsaspora</taxon>
    </lineage>
</organism>
<evidence type="ECO:0000313" key="3">
    <source>
        <dbReference type="EMBL" id="KJE97560.1"/>
    </source>
</evidence>
<dbReference type="InterPro" id="IPR007763">
    <property type="entry name" value="NDUFA12"/>
</dbReference>
<dbReference type="PANTHER" id="PTHR12910:SF2">
    <property type="entry name" value="NADH DEHYDROGENASE [UBIQUINONE] 1 ALPHA SUBCOMPLEX SUBUNIT 12"/>
    <property type="match status" value="1"/>
</dbReference>
<evidence type="ECO:0000256" key="1">
    <source>
        <dbReference type="ARBA" id="ARBA00007355"/>
    </source>
</evidence>
<dbReference type="PANTHER" id="PTHR12910">
    <property type="entry name" value="NADH-UBIQUINONE OXIDOREDUCTASE SUBUNIT B17.2"/>
    <property type="match status" value="1"/>
</dbReference>
<dbReference type="InParanoid" id="A0A0D2WWX2"/>
<gene>
    <name evidence="3" type="ORF">CAOG_007397</name>
</gene>
<comment type="subcellular location">
    <subcellularLocation>
        <location evidence="2">Mitochondrion inner membrane</location>
        <topology evidence="2">Peripheral membrane protein</topology>
        <orientation evidence="2">Matrix side</orientation>
    </subcellularLocation>
</comment>
<keyword evidence="2" id="KW-0496">Mitochondrion</keyword>
<reference evidence="4" key="1">
    <citation type="submission" date="2011-02" db="EMBL/GenBank/DDBJ databases">
        <title>The Genome Sequence of Capsaspora owczarzaki ATCC 30864.</title>
        <authorList>
            <person name="Russ C."/>
            <person name="Cuomo C."/>
            <person name="Burger G."/>
            <person name="Gray M.W."/>
            <person name="Holland P.W.H."/>
            <person name="King N."/>
            <person name="Lang F.B.F."/>
            <person name="Roger A.J."/>
            <person name="Ruiz-Trillo I."/>
            <person name="Young S.K."/>
            <person name="Zeng Q."/>
            <person name="Gargeya S."/>
            <person name="Alvarado L."/>
            <person name="Berlin A."/>
            <person name="Chapman S.B."/>
            <person name="Chen Z."/>
            <person name="Freedman E."/>
            <person name="Gellesch M."/>
            <person name="Goldberg J."/>
            <person name="Griggs A."/>
            <person name="Gujja S."/>
            <person name="Heilman E."/>
            <person name="Heiman D."/>
            <person name="Howarth C."/>
            <person name="Mehta T."/>
            <person name="Neiman D."/>
            <person name="Pearson M."/>
            <person name="Roberts A."/>
            <person name="Saif S."/>
            <person name="Shea T."/>
            <person name="Shenoy N."/>
            <person name="Sisk P."/>
            <person name="Stolte C."/>
            <person name="Sykes S."/>
            <person name="White J."/>
            <person name="Yandava C."/>
            <person name="Haas B."/>
            <person name="Nusbaum C."/>
            <person name="Birren B."/>
        </authorList>
    </citation>
    <scope>NUCLEOTIDE SEQUENCE</scope>
    <source>
        <strain evidence="4">ATCC 30864</strain>
    </source>
</reference>
<dbReference type="AlphaFoldDB" id="A0A0D2WWX2"/>
<keyword evidence="2" id="KW-0472">Membrane</keyword>
<comment type="similarity">
    <text evidence="1 2">Belongs to the complex I NDUFA12 subunit family.</text>
</comment>
<accession>A0A0D2WWX2</accession>
<dbReference type="OrthoDB" id="274641at2759"/>
<proteinExistence type="inferred from homology"/>
<sequence length="138" mass="16277">MAQSIAQYKLAMKMGWRRALSQLLRESDIRGGTLVGEDQFGNKYYERPDHVFGLNRWVDYAKEKHYYCYDGSKIPPEWHRWIHNMCQEPPQSDPKMLYRPFFQEAYQPNPTGTAKAYMPWSTTKAKIEAWDPNAPAKQ</sequence>
<dbReference type="Pfam" id="PF05071">
    <property type="entry name" value="NDUFA12"/>
    <property type="match status" value="1"/>
</dbReference>